<dbReference type="SUPFAM" id="SSF48726">
    <property type="entry name" value="Immunoglobulin"/>
    <property type="match status" value="6"/>
</dbReference>
<dbReference type="GO" id="GO:0019221">
    <property type="term" value="P:cytokine-mediated signaling pathway"/>
    <property type="evidence" value="ECO:0007669"/>
    <property type="project" value="TreeGrafter"/>
</dbReference>
<evidence type="ECO:0000313" key="8">
    <source>
        <dbReference type="EMBL" id="KAK7809168.1"/>
    </source>
</evidence>
<dbReference type="InterPro" id="IPR003599">
    <property type="entry name" value="Ig_sub"/>
</dbReference>
<feature type="domain" description="Ig-like" evidence="7">
    <location>
        <begin position="488"/>
        <end position="582"/>
    </location>
</feature>
<dbReference type="InterPro" id="IPR013783">
    <property type="entry name" value="Ig-like_fold"/>
</dbReference>
<proteinExistence type="predicted"/>
<dbReference type="AlphaFoldDB" id="A0AAW0I442"/>
<dbReference type="InterPro" id="IPR050412">
    <property type="entry name" value="Ig-like_Receptors_ImmuneReg"/>
</dbReference>
<keyword evidence="2" id="KW-1015">Disulfide bond</keyword>
<dbReference type="InterPro" id="IPR036179">
    <property type="entry name" value="Ig-like_dom_sf"/>
</dbReference>
<gene>
    <name evidence="8" type="ORF">U0070_025577</name>
</gene>
<evidence type="ECO:0000256" key="4">
    <source>
        <dbReference type="ARBA" id="ARBA00023319"/>
    </source>
</evidence>
<dbReference type="GO" id="GO:0005886">
    <property type="term" value="C:plasma membrane"/>
    <property type="evidence" value="ECO:0007669"/>
    <property type="project" value="TreeGrafter"/>
</dbReference>
<dbReference type="GO" id="GO:0002764">
    <property type="term" value="P:immune response-regulating signaling pathway"/>
    <property type="evidence" value="ECO:0007669"/>
    <property type="project" value="TreeGrafter"/>
</dbReference>
<dbReference type="Pfam" id="PF13927">
    <property type="entry name" value="Ig_3"/>
    <property type="match status" value="1"/>
</dbReference>
<feature type="domain" description="Ig-like" evidence="7">
    <location>
        <begin position="15"/>
        <end position="102"/>
    </location>
</feature>
<dbReference type="PROSITE" id="PS50835">
    <property type="entry name" value="IG_LIKE"/>
    <property type="match status" value="2"/>
</dbReference>
<dbReference type="FunFam" id="2.60.40.10:FF:000049">
    <property type="entry name" value="Leukocyte immunoglobulin-like receptor subfamily B member 1"/>
    <property type="match status" value="5"/>
</dbReference>
<comment type="caution">
    <text evidence="8">The sequence shown here is derived from an EMBL/GenBank/DDBJ whole genome shotgun (WGS) entry which is preliminary data.</text>
</comment>
<evidence type="ECO:0000313" key="9">
    <source>
        <dbReference type="Proteomes" id="UP001488838"/>
    </source>
</evidence>
<feature type="compositionally biased region" description="Polar residues" evidence="5">
    <location>
        <begin position="663"/>
        <end position="674"/>
    </location>
</feature>
<dbReference type="Pfam" id="PF13895">
    <property type="entry name" value="Ig_2"/>
    <property type="match status" value="3"/>
</dbReference>
<dbReference type="Gene3D" id="2.60.40.10">
    <property type="entry name" value="Immunoglobulins"/>
    <property type="match status" value="6"/>
</dbReference>
<protein>
    <recommendedName>
        <fullName evidence="7">Ig-like domain-containing protein</fullName>
    </recommendedName>
</protein>
<evidence type="ECO:0000256" key="2">
    <source>
        <dbReference type="ARBA" id="ARBA00023157"/>
    </source>
</evidence>
<feature type="transmembrane region" description="Helical" evidence="6">
    <location>
        <begin position="604"/>
        <end position="627"/>
    </location>
</feature>
<keyword evidence="1" id="KW-0732">Signal</keyword>
<dbReference type="Proteomes" id="UP001488838">
    <property type="component" value="Unassembled WGS sequence"/>
</dbReference>
<keyword evidence="4" id="KW-0393">Immunoglobulin domain</keyword>
<evidence type="ECO:0000259" key="7">
    <source>
        <dbReference type="PROSITE" id="PS50835"/>
    </source>
</evidence>
<dbReference type="InterPro" id="IPR007110">
    <property type="entry name" value="Ig-like_dom"/>
</dbReference>
<feature type="compositionally biased region" description="Basic and acidic residues" evidence="5">
    <location>
        <begin position="681"/>
        <end position="698"/>
    </location>
</feature>
<organism evidence="8 9">
    <name type="scientific">Myodes glareolus</name>
    <name type="common">Bank vole</name>
    <name type="synonym">Clethrionomys glareolus</name>
    <dbReference type="NCBI Taxonomy" id="447135"/>
    <lineage>
        <taxon>Eukaryota</taxon>
        <taxon>Metazoa</taxon>
        <taxon>Chordata</taxon>
        <taxon>Craniata</taxon>
        <taxon>Vertebrata</taxon>
        <taxon>Euteleostomi</taxon>
        <taxon>Mammalia</taxon>
        <taxon>Eutheria</taxon>
        <taxon>Euarchontoglires</taxon>
        <taxon>Glires</taxon>
        <taxon>Rodentia</taxon>
        <taxon>Myomorpha</taxon>
        <taxon>Muroidea</taxon>
        <taxon>Cricetidae</taxon>
        <taxon>Arvicolinae</taxon>
        <taxon>Myodes</taxon>
    </lineage>
</organism>
<sequence>MTLGLGTPVLAGALPKPVLRAQPHSVVSKQNKVTFLCEGATGANEYRFYKETYHYQWRREISQNPKNKNKFSISKLDYHHAGRYRCQYQTPDGTSEYSDPLELVVTGFYSKPRLSAQPSPEVTEGENVTLQCDSQQAYYCFSLTKEGPQQLSQTLDSQCITSTGQYQALFSVGPVTSNQKWIFRCYSFHKKSPQQWSEPSDPLELLVSGTLHKPTIKAEPGSVITSGSPMDIWCQGTLDAEIYVLHKEGSQKPWGTQTPEKPENKAKFSIPFLTYLDAGQYRCYCYSSDGWTERSDTLELVVTGVYNIKPHLTALSSTVVTSGGNMTLQCVSWGGYDKFILTKEDQKFLSSMDSQYIPSQMQYQALFSIDHVTSDHKGTFRCYGYYKQTPQLWSGPSNPLEIYFSGDVALTSNMTDLSCTNWGGADFIQEDGQWTQSGLSLANFTLGSVSSSTGGRYRCYGAHNLSSEWSASSDPLDILISGWFQVHPSLSVKPNSTVHSGDNVTLLCKTAYRMDTFILSKEEAAHQPQRLKPKYQAWESQAEFSMSAVTSDLSGTYRCYASAGSSLYLLSYASNPVELTVSGPSEAFNPPPSRPMTTDGLERYLQALIGVSVAFLLILFILVFLLLRRKHQGKFRKKAQEETELQLPAGTTVPTTRDRGPQKRSNPAAATQEESLYASVEDMKPENGDEQDSSRPPEEDPQGETYAQVKPSMHRRAEAGLPSVLSREVLETKDGNKTEEGREMDTQAADSEEPQDVVYAQLCSRSLRQGTAVPPRSQSGEATEEPSVYAALAVTRPGSVPDDKEQ</sequence>
<reference evidence="8 9" key="1">
    <citation type="journal article" date="2023" name="bioRxiv">
        <title>Conserved and derived expression patterns and positive selection on dental genes reveal complex evolutionary context of ever-growing rodent molars.</title>
        <authorList>
            <person name="Calamari Z.T."/>
            <person name="Song A."/>
            <person name="Cohen E."/>
            <person name="Akter M."/>
            <person name="Roy R.D."/>
            <person name="Hallikas O."/>
            <person name="Christensen M.M."/>
            <person name="Li P."/>
            <person name="Marangoni P."/>
            <person name="Jernvall J."/>
            <person name="Klein O.D."/>
        </authorList>
    </citation>
    <scope>NUCLEOTIDE SEQUENCE [LARGE SCALE GENOMIC DNA]</scope>
    <source>
        <strain evidence="8">V071</strain>
    </source>
</reference>
<keyword evidence="6" id="KW-0472">Membrane</keyword>
<dbReference type="EMBL" id="JBBHLL010000218">
    <property type="protein sequence ID" value="KAK7809168.1"/>
    <property type="molecule type" value="Genomic_DNA"/>
</dbReference>
<keyword evidence="9" id="KW-1185">Reference proteome</keyword>
<evidence type="ECO:0000256" key="3">
    <source>
        <dbReference type="ARBA" id="ARBA00023180"/>
    </source>
</evidence>
<evidence type="ECO:0000256" key="5">
    <source>
        <dbReference type="SAM" id="MobiDB-lite"/>
    </source>
</evidence>
<feature type="compositionally biased region" description="Basic and acidic residues" evidence="5">
    <location>
        <begin position="728"/>
        <end position="745"/>
    </location>
</feature>
<keyword evidence="6" id="KW-0812">Transmembrane</keyword>
<dbReference type="PANTHER" id="PTHR11738">
    <property type="entry name" value="MHC CLASS I NK CELL RECEPTOR"/>
    <property type="match status" value="1"/>
</dbReference>
<name>A0AAW0I442_MYOGA</name>
<dbReference type="CDD" id="cd16843">
    <property type="entry name" value="IgC2_D1_D2_LILR_KIR_like"/>
    <property type="match status" value="1"/>
</dbReference>
<keyword evidence="3" id="KW-0325">Glycoprotein</keyword>
<feature type="region of interest" description="Disordered" evidence="5">
    <location>
        <begin position="637"/>
        <end position="788"/>
    </location>
</feature>
<evidence type="ECO:0000256" key="1">
    <source>
        <dbReference type="ARBA" id="ARBA00022729"/>
    </source>
</evidence>
<dbReference type="PANTHER" id="PTHR11738:SF183">
    <property type="entry name" value="LEUKOCYTE IMMUNOGLOBULIN-LIKE RECEPTOR, SUBFAMILY A (WITH TM DOMAIN), MEMBER 5"/>
    <property type="match status" value="1"/>
</dbReference>
<keyword evidence="6" id="KW-1133">Transmembrane helix</keyword>
<dbReference type="GO" id="GO:0032396">
    <property type="term" value="F:inhibitory MHC class I receptor activity"/>
    <property type="evidence" value="ECO:0007669"/>
    <property type="project" value="TreeGrafter"/>
</dbReference>
<evidence type="ECO:0000256" key="6">
    <source>
        <dbReference type="SAM" id="Phobius"/>
    </source>
</evidence>
<accession>A0AAW0I442</accession>
<dbReference type="SMART" id="SM00409">
    <property type="entry name" value="IG"/>
    <property type="match status" value="5"/>
</dbReference>